<keyword evidence="2" id="KW-1003">Cell membrane</keyword>
<feature type="transmembrane region" description="Helical" evidence="8">
    <location>
        <begin position="135"/>
        <end position="156"/>
    </location>
</feature>
<evidence type="ECO:0000259" key="10">
    <source>
        <dbReference type="PROSITE" id="PS50929"/>
    </source>
</evidence>
<keyword evidence="7 8" id="KW-0472">Membrane</keyword>
<dbReference type="GO" id="GO:0016887">
    <property type="term" value="F:ATP hydrolysis activity"/>
    <property type="evidence" value="ECO:0007669"/>
    <property type="project" value="InterPro"/>
</dbReference>
<dbReference type="HOGENOM" id="CLU_490685_0_0_4"/>
<dbReference type="KEGG" id="cbaa:SRAA_2216"/>
<dbReference type="STRING" id="1458425.SRAA_2216"/>
<dbReference type="InterPro" id="IPR011527">
    <property type="entry name" value="ABC1_TM_dom"/>
</dbReference>
<dbReference type="PROSITE" id="PS50893">
    <property type="entry name" value="ABC_TRANSPORTER_2"/>
    <property type="match status" value="1"/>
</dbReference>
<dbReference type="PROSITE" id="PS50929">
    <property type="entry name" value="ABC_TM1F"/>
    <property type="match status" value="1"/>
</dbReference>
<dbReference type="InterPro" id="IPR003593">
    <property type="entry name" value="AAA+_ATPase"/>
</dbReference>
<dbReference type="AlphaFoldDB" id="A0A060NL31"/>
<feature type="domain" description="ABC transmembrane type-1" evidence="10">
    <location>
        <begin position="25"/>
        <end position="300"/>
    </location>
</feature>
<evidence type="ECO:0000256" key="8">
    <source>
        <dbReference type="SAM" id="Phobius"/>
    </source>
</evidence>
<dbReference type="Gene3D" id="1.20.1560.10">
    <property type="entry name" value="ABC transporter type 1, transmembrane domain"/>
    <property type="match status" value="1"/>
</dbReference>
<evidence type="ECO:0000259" key="9">
    <source>
        <dbReference type="PROSITE" id="PS50893"/>
    </source>
</evidence>
<dbReference type="SUPFAM" id="SSF90123">
    <property type="entry name" value="ABC transporter transmembrane region"/>
    <property type="match status" value="1"/>
</dbReference>
<evidence type="ECO:0000256" key="5">
    <source>
        <dbReference type="ARBA" id="ARBA00022840"/>
    </source>
</evidence>
<protein>
    <submittedName>
        <fullName evidence="11">ABC-type multidrug transport system, ATPase and permease components</fullName>
    </submittedName>
</protein>
<keyword evidence="6 8" id="KW-1133">Transmembrane helix</keyword>
<feature type="domain" description="ABC transporter" evidence="9">
    <location>
        <begin position="338"/>
        <end position="550"/>
    </location>
</feature>
<feature type="transmembrane region" description="Helical" evidence="8">
    <location>
        <begin position="162"/>
        <end position="186"/>
    </location>
</feature>
<keyword evidence="3 8" id="KW-0812">Transmembrane</keyword>
<keyword evidence="5" id="KW-0067">ATP-binding</keyword>
<dbReference type="Proteomes" id="UP000067461">
    <property type="component" value="Chromosome"/>
</dbReference>
<feature type="transmembrane region" description="Helical" evidence="8">
    <location>
        <begin position="21"/>
        <end position="48"/>
    </location>
</feature>
<feature type="transmembrane region" description="Helical" evidence="8">
    <location>
        <begin position="60"/>
        <end position="76"/>
    </location>
</feature>
<dbReference type="GO" id="GO:0005524">
    <property type="term" value="F:ATP binding"/>
    <property type="evidence" value="ECO:0007669"/>
    <property type="project" value="UniProtKB-KW"/>
</dbReference>
<dbReference type="GO" id="GO:0140359">
    <property type="term" value="F:ABC-type transporter activity"/>
    <property type="evidence" value="ECO:0007669"/>
    <property type="project" value="InterPro"/>
</dbReference>
<accession>A0A060NL31</accession>
<dbReference type="InterPro" id="IPR036640">
    <property type="entry name" value="ABC1_TM_sf"/>
</dbReference>
<evidence type="ECO:0000256" key="1">
    <source>
        <dbReference type="ARBA" id="ARBA00004651"/>
    </source>
</evidence>
<dbReference type="EMBL" id="AP014568">
    <property type="protein sequence ID" value="BAO82070.1"/>
    <property type="molecule type" value="Genomic_DNA"/>
</dbReference>
<reference evidence="11 12" key="1">
    <citation type="journal article" date="2014" name="Nat. Commun.">
        <title>Physiological and genomic features of highly alkaliphilic hydrogen-utilizing Betaproteobacteria from a continental serpentinizing site.</title>
        <authorList>
            <person name="Suzuki S."/>
            <person name="Kuenen J.G."/>
            <person name="Schipper K."/>
            <person name="van der Velde S."/>
            <person name="Ishii S."/>
            <person name="Wu A."/>
            <person name="Sorokin D.Y."/>
            <person name="Tenney A."/>
            <person name="Meng X.Y."/>
            <person name="Morrill P.L."/>
            <person name="Kamagata Y."/>
            <person name="Muyzer G."/>
            <person name="Nealson K.H."/>
        </authorList>
    </citation>
    <scope>NUCLEOTIDE SEQUENCE [LARGE SCALE GENOMIC DNA]</scope>
    <source>
        <strain evidence="11 12">A1</strain>
    </source>
</reference>
<dbReference type="OrthoDB" id="9802264at2"/>
<dbReference type="InterPro" id="IPR027417">
    <property type="entry name" value="P-loop_NTPase"/>
</dbReference>
<name>A0A060NL31_9BURK</name>
<keyword evidence="4" id="KW-0547">Nucleotide-binding</keyword>
<keyword evidence="12" id="KW-1185">Reference proteome</keyword>
<dbReference type="GO" id="GO:0034040">
    <property type="term" value="F:ATPase-coupled lipid transmembrane transporter activity"/>
    <property type="evidence" value="ECO:0007669"/>
    <property type="project" value="TreeGrafter"/>
</dbReference>
<evidence type="ECO:0000256" key="7">
    <source>
        <dbReference type="ARBA" id="ARBA00023136"/>
    </source>
</evidence>
<evidence type="ECO:0000256" key="4">
    <source>
        <dbReference type="ARBA" id="ARBA00022741"/>
    </source>
</evidence>
<dbReference type="RefSeq" id="WP_045532765.1">
    <property type="nucleotide sequence ID" value="NZ_AP014568.1"/>
</dbReference>
<dbReference type="Pfam" id="PF00005">
    <property type="entry name" value="ABC_tran"/>
    <property type="match status" value="1"/>
</dbReference>
<evidence type="ECO:0000313" key="11">
    <source>
        <dbReference type="EMBL" id="BAO82070.1"/>
    </source>
</evidence>
<comment type="subcellular location">
    <subcellularLocation>
        <location evidence="1">Cell membrane</location>
        <topology evidence="1">Multi-pass membrane protein</topology>
    </subcellularLocation>
</comment>
<dbReference type="Gene3D" id="3.40.50.300">
    <property type="entry name" value="P-loop containing nucleotide triphosphate hydrolases"/>
    <property type="match status" value="1"/>
</dbReference>
<organism evidence="11 12">
    <name type="scientific">Serpentinimonas raichei</name>
    <dbReference type="NCBI Taxonomy" id="1458425"/>
    <lineage>
        <taxon>Bacteria</taxon>
        <taxon>Pseudomonadati</taxon>
        <taxon>Pseudomonadota</taxon>
        <taxon>Betaproteobacteria</taxon>
        <taxon>Burkholderiales</taxon>
        <taxon>Comamonadaceae</taxon>
        <taxon>Serpentinimonas</taxon>
    </lineage>
</organism>
<evidence type="ECO:0000256" key="2">
    <source>
        <dbReference type="ARBA" id="ARBA00022475"/>
    </source>
</evidence>
<dbReference type="Pfam" id="PF00664">
    <property type="entry name" value="ABC_membrane"/>
    <property type="match status" value="1"/>
</dbReference>
<feature type="transmembrane region" description="Helical" evidence="8">
    <location>
        <begin position="251"/>
        <end position="272"/>
    </location>
</feature>
<evidence type="ECO:0000256" key="6">
    <source>
        <dbReference type="ARBA" id="ARBA00022989"/>
    </source>
</evidence>
<dbReference type="InterPro" id="IPR003439">
    <property type="entry name" value="ABC_transporter-like_ATP-bd"/>
</dbReference>
<dbReference type="PANTHER" id="PTHR24221">
    <property type="entry name" value="ATP-BINDING CASSETTE SUB-FAMILY B"/>
    <property type="match status" value="1"/>
</dbReference>
<dbReference type="GO" id="GO:0005886">
    <property type="term" value="C:plasma membrane"/>
    <property type="evidence" value="ECO:0007669"/>
    <property type="project" value="UniProtKB-SubCell"/>
</dbReference>
<dbReference type="SUPFAM" id="SSF52540">
    <property type="entry name" value="P-loop containing nucleoside triphosphate hydrolases"/>
    <property type="match status" value="1"/>
</dbReference>
<gene>
    <name evidence="11" type="ORF">SRAA_2216</name>
</gene>
<evidence type="ECO:0000256" key="3">
    <source>
        <dbReference type="ARBA" id="ARBA00022692"/>
    </source>
</evidence>
<sequence length="555" mass="59205">MAPNQPSLALPPLWCSGRKAAVLKVLVLALAQAACAALVALGVRLAFVELGARQPLPWEALLWVAVGGVGLALARWHERQQSERLGQRYANELRLALFKAMARSRPLWGGGLNPGVLHQRLVGDMGAVRQWIGQGLLRLLATGISLSALLVFLALWMPPVLALGVAVAIGVGMAAQFYLAAGLQPVHGRLRRARSRLNLFVSERLAHAQSLRLAGRLQQECDDMESRFERVEVAAVARQGQHGLMRAAADLVRAAAIVWVLAAAFLLGLAAADAAATLAAVGLMVQGLRDLAGVGDRRAAWLAAKPRLLQGLAGGNGPLPVNTGSARAPTERAESDAWAEAALIKLVDVRAGPLHHSGAFQLHAGDRVWLAGPAGSGKSTLLRLLAGLVRPEAGQVRRRAPSGSKGLQWVALIDPEAPLLSGSLRRALTLNCRPRPSDARVLEVAHAVGLQDTLRRLGGLEGRLLWAGRNLSDYERRRVLLARALLSTMPVVLLDDLGLDRDPLLIRAVRHWLQTSPAAVVWVGFEALGREGLPTQRWLLNPGQTAAVLGPAEPN</sequence>
<dbReference type="SMART" id="SM00382">
    <property type="entry name" value="AAA"/>
    <property type="match status" value="1"/>
</dbReference>
<proteinExistence type="predicted"/>
<dbReference type="InterPro" id="IPR039421">
    <property type="entry name" value="Type_1_exporter"/>
</dbReference>
<dbReference type="PANTHER" id="PTHR24221:SF654">
    <property type="entry name" value="ATP-BINDING CASSETTE SUB-FAMILY B MEMBER 6"/>
    <property type="match status" value="1"/>
</dbReference>
<evidence type="ECO:0000313" key="12">
    <source>
        <dbReference type="Proteomes" id="UP000067461"/>
    </source>
</evidence>